<proteinExistence type="predicted"/>
<dbReference type="Proteomes" id="UP000515480">
    <property type="component" value="Chromosome"/>
</dbReference>
<keyword evidence="1" id="KW-0472">Membrane</keyword>
<dbReference type="RefSeq" id="WP_185980546.1">
    <property type="nucleotide sequence ID" value="NZ_CP060204.1"/>
</dbReference>
<evidence type="ECO:0000313" key="4">
    <source>
        <dbReference type="Proteomes" id="UP000515480"/>
    </source>
</evidence>
<keyword evidence="1" id="KW-0812">Transmembrane</keyword>
<dbReference type="PANTHER" id="PTHR33371">
    <property type="entry name" value="INTERMEMBRANE PHOSPHOLIPID TRANSPORT SYSTEM BINDING PROTEIN MLAD-RELATED"/>
    <property type="match status" value="1"/>
</dbReference>
<dbReference type="InterPro" id="IPR052336">
    <property type="entry name" value="MlaD_Phospholipid_Transporter"/>
</dbReference>
<keyword evidence="4" id="KW-1185">Reference proteome</keyword>
<evidence type="ECO:0000256" key="1">
    <source>
        <dbReference type="SAM" id="Phobius"/>
    </source>
</evidence>
<dbReference type="KEGG" id="stim:H1B31_01040"/>
<evidence type="ECO:0000259" key="2">
    <source>
        <dbReference type="Pfam" id="PF02470"/>
    </source>
</evidence>
<dbReference type="AlphaFoldDB" id="A0A7G7VKE2"/>
<feature type="transmembrane region" description="Helical" evidence="1">
    <location>
        <begin position="7"/>
        <end position="28"/>
    </location>
</feature>
<dbReference type="PANTHER" id="PTHR33371:SF4">
    <property type="entry name" value="INTERMEMBRANE PHOSPHOLIPID TRANSPORT SYSTEM BINDING PROTEIN MLAD"/>
    <property type="match status" value="1"/>
</dbReference>
<gene>
    <name evidence="3" type="ORF">H1B31_01040</name>
</gene>
<evidence type="ECO:0000313" key="3">
    <source>
        <dbReference type="EMBL" id="QNH54585.1"/>
    </source>
</evidence>
<name>A0A7G7VKE2_9FIRM</name>
<keyword evidence="1" id="KW-1133">Transmembrane helix</keyword>
<protein>
    <submittedName>
        <fullName evidence="3">MCE family protein</fullName>
    </submittedName>
</protein>
<accession>A0A7G7VKE2</accession>
<dbReference type="InterPro" id="IPR003399">
    <property type="entry name" value="Mce/MlaD"/>
</dbReference>
<reference evidence="3 4" key="1">
    <citation type="submission" date="2020-07" db="EMBL/GenBank/DDBJ databases">
        <title>Complete genome and description of Selenomonas timonensis sp. nov., a new bacterium isolated from a gingivitis subject.</title>
        <authorList>
            <person name="Antezack A."/>
        </authorList>
    </citation>
    <scope>NUCLEOTIDE SEQUENCE [LARGE SCALE GENOMIC DNA]</scope>
    <source>
        <strain evidence="3 4">Marseille-Q3039</strain>
    </source>
</reference>
<dbReference type="EMBL" id="CP060204">
    <property type="protein sequence ID" value="QNH54585.1"/>
    <property type="molecule type" value="Genomic_DNA"/>
</dbReference>
<sequence length="426" mass="45410">MSAEAKVGAFTLGGAALLIAVVMFFGGLRLGGGHDYTIYAGFGRAVGLNPEAQVLLSGVPVGHVEEVVNDGTGVTVSLVIQDGVKIPRGSSVTIGQPGIMGDKFVIITPSASTDFYTGGDYLYGTDEMGMDAMFTELNKMIIQVEAMLTSINNIVGAPGFQTSMVQLVVNMEHMTAHLDGLTATLEQMAAENRGNLHEMLANMNTMSANLAQTTASVERIMTNLETVGADPQTAENMKKTLTNITETSERMLRIAEGIEAVAGDKQTQEDARALIHNARTMSDKANGLMGRLQNVKVTPKVDAMYSGKADDWRTNFNLDVGENKGLYATFGVDDIGGGDKFNAQVGTRGTSFGARAGVVAGAAGVGVDAYAGEKFKFSADAYDPNDPTLRLRAQYQLRGGTYLFGEWNDVNSSKKRAFYTGVRQEF</sequence>
<dbReference type="Pfam" id="PF02470">
    <property type="entry name" value="MlaD"/>
    <property type="match status" value="1"/>
</dbReference>
<feature type="domain" description="Mce/MlaD" evidence="2">
    <location>
        <begin position="36"/>
        <end position="109"/>
    </location>
</feature>
<organism evidence="3 4">
    <name type="scientific">Selenomonas timonae</name>
    <dbReference type="NCBI Taxonomy" id="2754044"/>
    <lineage>
        <taxon>Bacteria</taxon>
        <taxon>Bacillati</taxon>
        <taxon>Bacillota</taxon>
        <taxon>Negativicutes</taxon>
        <taxon>Selenomonadales</taxon>
        <taxon>Selenomonadaceae</taxon>
        <taxon>Selenomonas</taxon>
    </lineage>
</organism>